<dbReference type="RefSeq" id="WP_175115100.1">
    <property type="nucleotide sequence ID" value="NZ_CADIKF010000077.1"/>
</dbReference>
<keyword evidence="3" id="KW-1185">Reference proteome</keyword>
<feature type="domain" description="Cthe-2314-like HEPN" evidence="1">
    <location>
        <begin position="8"/>
        <end position="90"/>
    </location>
</feature>
<proteinExistence type="predicted"/>
<evidence type="ECO:0000259" key="1">
    <source>
        <dbReference type="Pfam" id="PF18730"/>
    </source>
</evidence>
<dbReference type="Proteomes" id="UP000494329">
    <property type="component" value="Unassembled WGS sequence"/>
</dbReference>
<sequence>MTRSDDLLYNVENYLIRIVSVYDGCLQLTNAVFHLCISDEMVGHGVIVKNLHVARTGVPRRLKMVKKVIKSEERERHAIIHRHSHMDPESERIERLYMHTKETWAANRKHPYSRLINARAHMVKAYTAKRRKEFGTINAGLVDALGPLFDDLLSEYRRQKGRLQKIV</sequence>
<dbReference type="InterPro" id="IPR041394">
    <property type="entry name" value="HEPN_Cthe2314"/>
</dbReference>
<organism evidence="2 3">
    <name type="scientific">Paraburkholderia solisilvae</name>
    <dbReference type="NCBI Taxonomy" id="624376"/>
    <lineage>
        <taxon>Bacteria</taxon>
        <taxon>Pseudomonadati</taxon>
        <taxon>Pseudomonadota</taxon>
        <taxon>Betaproteobacteria</taxon>
        <taxon>Burkholderiales</taxon>
        <taxon>Burkholderiaceae</taxon>
        <taxon>Paraburkholderia</taxon>
    </lineage>
</organism>
<evidence type="ECO:0000313" key="2">
    <source>
        <dbReference type="EMBL" id="CAB3771185.1"/>
    </source>
</evidence>
<protein>
    <recommendedName>
        <fullName evidence="1">Cthe-2314-like HEPN domain-containing protein</fullName>
    </recommendedName>
</protein>
<name>A0A6J5F1K4_9BURK</name>
<dbReference type="AlphaFoldDB" id="A0A6J5F1K4"/>
<gene>
    <name evidence="2" type="ORF">LMG29739_05978</name>
</gene>
<accession>A0A6J5F1K4</accession>
<dbReference type="Pfam" id="PF18730">
    <property type="entry name" value="HEPN_Cthe2314"/>
    <property type="match status" value="1"/>
</dbReference>
<dbReference type="EMBL" id="CADIKF010000077">
    <property type="protein sequence ID" value="CAB3771185.1"/>
    <property type="molecule type" value="Genomic_DNA"/>
</dbReference>
<reference evidence="2 3" key="1">
    <citation type="submission" date="2020-04" db="EMBL/GenBank/DDBJ databases">
        <authorList>
            <person name="De Canck E."/>
        </authorList>
    </citation>
    <scope>NUCLEOTIDE SEQUENCE [LARGE SCALE GENOMIC DNA]</scope>
    <source>
        <strain evidence="2 3">LMG 29739</strain>
    </source>
</reference>
<evidence type="ECO:0000313" key="3">
    <source>
        <dbReference type="Proteomes" id="UP000494329"/>
    </source>
</evidence>